<organism evidence="2 3">
    <name type="scientific">Limibacillus halophilus</name>
    <dbReference type="NCBI Taxonomy" id="1579333"/>
    <lineage>
        <taxon>Bacteria</taxon>
        <taxon>Pseudomonadati</taxon>
        <taxon>Pseudomonadota</taxon>
        <taxon>Alphaproteobacteria</taxon>
        <taxon>Rhodospirillales</taxon>
        <taxon>Rhodovibrionaceae</taxon>
        <taxon>Limibacillus</taxon>
    </lineage>
</organism>
<accession>A0A839SSF4</accession>
<proteinExistence type="predicted"/>
<evidence type="ECO:0000256" key="1">
    <source>
        <dbReference type="SAM" id="MobiDB-lite"/>
    </source>
</evidence>
<feature type="region of interest" description="Disordered" evidence="1">
    <location>
        <begin position="147"/>
        <end position="186"/>
    </location>
</feature>
<name>A0A839SSF4_9PROT</name>
<gene>
    <name evidence="2" type="ORF">FHR98_000986</name>
</gene>
<keyword evidence="3" id="KW-1185">Reference proteome</keyword>
<sequence length="199" mass="21133">MMNLGPIALLKTLGAGCALMVLTFSAGLASERIEIESLEADRLSVSAEAATPLEVLRALSEQVGFDLSLPESPPVEEPVNLRMTGRIGDLLPRLLPSYNLMLRSRRDDSGQSRLYKVIVLNGGVGAGQDPLPAVNDSAPVTASVREAGARSQIIGGPTDSRGGPTNVRGGPATPLTPEMLQRAEQQREDILRRLGRSNN</sequence>
<evidence type="ECO:0000313" key="2">
    <source>
        <dbReference type="EMBL" id="MBB3064714.1"/>
    </source>
</evidence>
<dbReference type="EMBL" id="JACHXA010000002">
    <property type="protein sequence ID" value="MBB3064714.1"/>
    <property type="molecule type" value="Genomic_DNA"/>
</dbReference>
<evidence type="ECO:0000313" key="3">
    <source>
        <dbReference type="Proteomes" id="UP000581135"/>
    </source>
</evidence>
<dbReference type="Proteomes" id="UP000581135">
    <property type="component" value="Unassembled WGS sequence"/>
</dbReference>
<reference evidence="2 3" key="1">
    <citation type="submission" date="2020-08" db="EMBL/GenBank/DDBJ databases">
        <title>Genomic Encyclopedia of Type Strains, Phase III (KMG-III): the genomes of soil and plant-associated and newly described type strains.</title>
        <authorList>
            <person name="Whitman W."/>
        </authorList>
    </citation>
    <scope>NUCLEOTIDE SEQUENCE [LARGE SCALE GENOMIC DNA]</scope>
    <source>
        <strain evidence="2 3">CECT 8803</strain>
    </source>
</reference>
<comment type="caution">
    <text evidence="2">The sequence shown here is derived from an EMBL/GenBank/DDBJ whole genome shotgun (WGS) entry which is preliminary data.</text>
</comment>
<dbReference type="RefSeq" id="WP_183415513.1">
    <property type="nucleotide sequence ID" value="NZ_JACHXA010000002.1"/>
</dbReference>
<dbReference type="AlphaFoldDB" id="A0A839SSF4"/>
<protein>
    <submittedName>
        <fullName evidence="2">Uncharacterized protein</fullName>
    </submittedName>
</protein>